<evidence type="ECO:0000313" key="1">
    <source>
        <dbReference type="EMBL" id="KAK2643833.1"/>
    </source>
</evidence>
<dbReference type="AlphaFoldDB" id="A0AAD9WV98"/>
<proteinExistence type="predicted"/>
<evidence type="ECO:0000313" key="2">
    <source>
        <dbReference type="Proteomes" id="UP001280121"/>
    </source>
</evidence>
<dbReference type="Pfam" id="PF14299">
    <property type="entry name" value="PP2"/>
    <property type="match status" value="1"/>
</dbReference>
<keyword evidence="2" id="KW-1185">Reference proteome</keyword>
<name>A0AAD9WV98_9ROSI</name>
<dbReference type="InterPro" id="IPR025886">
    <property type="entry name" value="PP2-like"/>
</dbReference>
<organism evidence="1 2">
    <name type="scientific">Dipteronia dyeriana</name>
    <dbReference type="NCBI Taxonomy" id="168575"/>
    <lineage>
        <taxon>Eukaryota</taxon>
        <taxon>Viridiplantae</taxon>
        <taxon>Streptophyta</taxon>
        <taxon>Embryophyta</taxon>
        <taxon>Tracheophyta</taxon>
        <taxon>Spermatophyta</taxon>
        <taxon>Magnoliopsida</taxon>
        <taxon>eudicotyledons</taxon>
        <taxon>Gunneridae</taxon>
        <taxon>Pentapetalae</taxon>
        <taxon>rosids</taxon>
        <taxon>malvids</taxon>
        <taxon>Sapindales</taxon>
        <taxon>Sapindaceae</taxon>
        <taxon>Hippocastanoideae</taxon>
        <taxon>Acereae</taxon>
        <taxon>Dipteronia</taxon>
    </lineage>
</organism>
<sequence length="158" mass="17567">MDFLIRGQVPGSAPTGLLIDVCWFQIVGKINTSLMPLMTTYVAHLVFKLTHNFYGFDNNRVEAIVALVGSDGQTRTVYFHPNQQGIVPGDNHGLFPKMREDGWLESELCEFFYGGSDEEGELSITILEIHSGDLKQGLVGQGIEIRPKNGEITARRLN</sequence>
<dbReference type="Proteomes" id="UP001280121">
    <property type="component" value="Unassembled WGS sequence"/>
</dbReference>
<reference evidence="1" key="1">
    <citation type="journal article" date="2023" name="Plant J.">
        <title>Genome sequences and population genomics provide insights into the demographic history, inbreeding, and mutation load of two 'living fossil' tree species of Dipteronia.</title>
        <authorList>
            <person name="Feng Y."/>
            <person name="Comes H.P."/>
            <person name="Chen J."/>
            <person name="Zhu S."/>
            <person name="Lu R."/>
            <person name="Zhang X."/>
            <person name="Li P."/>
            <person name="Qiu J."/>
            <person name="Olsen K.M."/>
            <person name="Qiu Y."/>
        </authorList>
    </citation>
    <scope>NUCLEOTIDE SEQUENCE</scope>
    <source>
        <strain evidence="1">KIB01</strain>
    </source>
</reference>
<dbReference type="PANTHER" id="PTHR32278">
    <property type="entry name" value="F-BOX DOMAIN-CONTAINING PROTEIN"/>
    <property type="match status" value="1"/>
</dbReference>
<dbReference type="PANTHER" id="PTHR32278:SF111">
    <property type="entry name" value="F-BOX PROTEIN PP2-B12-RELATED"/>
    <property type="match status" value="1"/>
</dbReference>
<protein>
    <submittedName>
        <fullName evidence="1">Uncharacterized protein</fullName>
    </submittedName>
</protein>
<comment type="caution">
    <text evidence="1">The sequence shown here is derived from an EMBL/GenBank/DDBJ whole genome shotgun (WGS) entry which is preliminary data.</text>
</comment>
<accession>A0AAD9WV98</accession>
<dbReference type="EMBL" id="JANJYI010000006">
    <property type="protein sequence ID" value="KAK2643833.1"/>
    <property type="molecule type" value="Genomic_DNA"/>
</dbReference>
<gene>
    <name evidence="1" type="ORF">Ddye_019028</name>
</gene>